<protein>
    <submittedName>
        <fullName evidence="1">Uncharacterized protein</fullName>
    </submittedName>
</protein>
<proteinExistence type="predicted"/>
<organism evidence="1 2">
    <name type="scientific">Caerostris extrusa</name>
    <name type="common">Bark spider</name>
    <name type="synonym">Caerostris bankana</name>
    <dbReference type="NCBI Taxonomy" id="172846"/>
    <lineage>
        <taxon>Eukaryota</taxon>
        <taxon>Metazoa</taxon>
        <taxon>Ecdysozoa</taxon>
        <taxon>Arthropoda</taxon>
        <taxon>Chelicerata</taxon>
        <taxon>Arachnida</taxon>
        <taxon>Araneae</taxon>
        <taxon>Araneomorphae</taxon>
        <taxon>Entelegynae</taxon>
        <taxon>Araneoidea</taxon>
        <taxon>Araneidae</taxon>
        <taxon>Caerostris</taxon>
    </lineage>
</organism>
<evidence type="ECO:0000313" key="2">
    <source>
        <dbReference type="Proteomes" id="UP001054945"/>
    </source>
</evidence>
<dbReference type="EMBL" id="BPLR01016085">
    <property type="protein sequence ID" value="GIY81127.1"/>
    <property type="molecule type" value="Genomic_DNA"/>
</dbReference>
<evidence type="ECO:0000313" key="1">
    <source>
        <dbReference type="EMBL" id="GIY81127.1"/>
    </source>
</evidence>
<accession>A0AAV4WEH8</accession>
<comment type="caution">
    <text evidence="1">The sequence shown here is derived from an EMBL/GenBank/DDBJ whole genome shotgun (WGS) entry which is preliminary data.</text>
</comment>
<dbReference type="AlphaFoldDB" id="A0AAV4WEH8"/>
<keyword evidence="2" id="KW-1185">Reference proteome</keyword>
<reference evidence="1 2" key="1">
    <citation type="submission" date="2021-06" db="EMBL/GenBank/DDBJ databases">
        <title>Caerostris extrusa draft genome.</title>
        <authorList>
            <person name="Kono N."/>
            <person name="Arakawa K."/>
        </authorList>
    </citation>
    <scope>NUCLEOTIDE SEQUENCE [LARGE SCALE GENOMIC DNA]</scope>
</reference>
<gene>
    <name evidence="1" type="ORF">CEXT_245811</name>
</gene>
<name>A0AAV4WEH8_CAEEX</name>
<dbReference type="Proteomes" id="UP001054945">
    <property type="component" value="Unassembled WGS sequence"/>
</dbReference>
<sequence length="73" mass="8151">MRSAFQIAQEIARTIKNLISTRVKAGRKRGRRLEVPHGIGDHRRPISFLGATTPYLCAPETLLLFCAPVFSSK</sequence>